<gene>
    <name evidence="1" type="ORF">BDN71DRAFT_1459155</name>
</gene>
<sequence>MIVISDYVYWTSSTLPVLGFSPALITKDASPYPFYNYLPVFVTPTTLLRLPQ</sequence>
<accession>A0A9P6D7M1</accession>
<dbReference type="EMBL" id="MU154938">
    <property type="protein sequence ID" value="KAF9486774.1"/>
    <property type="molecule type" value="Genomic_DNA"/>
</dbReference>
<reference evidence="1" key="1">
    <citation type="submission" date="2020-11" db="EMBL/GenBank/DDBJ databases">
        <authorList>
            <consortium name="DOE Joint Genome Institute"/>
            <person name="Ahrendt S."/>
            <person name="Riley R."/>
            <person name="Andreopoulos W."/>
            <person name="Labutti K."/>
            <person name="Pangilinan J."/>
            <person name="Ruiz-Duenas F.J."/>
            <person name="Barrasa J.M."/>
            <person name="Sanchez-Garcia M."/>
            <person name="Camarero S."/>
            <person name="Miyauchi S."/>
            <person name="Serrano A."/>
            <person name="Linde D."/>
            <person name="Babiker R."/>
            <person name="Drula E."/>
            <person name="Ayuso-Fernandez I."/>
            <person name="Pacheco R."/>
            <person name="Padilla G."/>
            <person name="Ferreira P."/>
            <person name="Barriuso J."/>
            <person name="Kellner H."/>
            <person name="Castanera R."/>
            <person name="Alfaro M."/>
            <person name="Ramirez L."/>
            <person name="Pisabarro A.G."/>
            <person name="Kuo A."/>
            <person name="Tritt A."/>
            <person name="Lipzen A."/>
            <person name="He G."/>
            <person name="Yan M."/>
            <person name="Ng V."/>
            <person name="Cullen D."/>
            <person name="Martin F."/>
            <person name="Rosso M.-N."/>
            <person name="Henrissat B."/>
            <person name="Hibbett D."/>
            <person name="Martinez A.T."/>
            <person name="Grigoriev I.V."/>
        </authorList>
    </citation>
    <scope>NUCLEOTIDE SEQUENCE</scope>
    <source>
        <strain evidence="1">ATCC 90797</strain>
    </source>
</reference>
<proteinExistence type="predicted"/>
<keyword evidence="2" id="KW-1185">Reference proteome</keyword>
<dbReference type="Proteomes" id="UP000807025">
    <property type="component" value="Unassembled WGS sequence"/>
</dbReference>
<evidence type="ECO:0000313" key="1">
    <source>
        <dbReference type="EMBL" id="KAF9486774.1"/>
    </source>
</evidence>
<name>A0A9P6D7M1_PLEER</name>
<protein>
    <submittedName>
        <fullName evidence="1">Uncharacterized protein</fullName>
    </submittedName>
</protein>
<comment type="caution">
    <text evidence="1">The sequence shown here is derived from an EMBL/GenBank/DDBJ whole genome shotgun (WGS) entry which is preliminary data.</text>
</comment>
<dbReference type="AlphaFoldDB" id="A0A9P6D7M1"/>
<evidence type="ECO:0000313" key="2">
    <source>
        <dbReference type="Proteomes" id="UP000807025"/>
    </source>
</evidence>
<organism evidence="1 2">
    <name type="scientific">Pleurotus eryngii</name>
    <name type="common">Boletus of the steppes</name>
    <dbReference type="NCBI Taxonomy" id="5323"/>
    <lineage>
        <taxon>Eukaryota</taxon>
        <taxon>Fungi</taxon>
        <taxon>Dikarya</taxon>
        <taxon>Basidiomycota</taxon>
        <taxon>Agaricomycotina</taxon>
        <taxon>Agaricomycetes</taxon>
        <taxon>Agaricomycetidae</taxon>
        <taxon>Agaricales</taxon>
        <taxon>Pleurotineae</taxon>
        <taxon>Pleurotaceae</taxon>
        <taxon>Pleurotus</taxon>
    </lineage>
</organism>